<dbReference type="EMBL" id="JAJNDB010000001">
    <property type="protein sequence ID" value="MCD2192766.1"/>
    <property type="molecule type" value="Genomic_DNA"/>
</dbReference>
<accession>A0ABS8P3D5</accession>
<evidence type="ECO:0000313" key="2">
    <source>
        <dbReference type="EMBL" id="MCD2192766.1"/>
    </source>
</evidence>
<keyword evidence="3" id="KW-1185">Reference proteome</keyword>
<feature type="region of interest" description="Disordered" evidence="1">
    <location>
        <begin position="1"/>
        <end position="45"/>
    </location>
</feature>
<dbReference type="RefSeq" id="WP_230730437.1">
    <property type="nucleotide sequence ID" value="NZ_JAJNDB010000001.1"/>
</dbReference>
<organism evidence="2 3">
    <name type="scientific">Actinomycetospora endophytica</name>
    <dbReference type="NCBI Taxonomy" id="2291215"/>
    <lineage>
        <taxon>Bacteria</taxon>
        <taxon>Bacillati</taxon>
        <taxon>Actinomycetota</taxon>
        <taxon>Actinomycetes</taxon>
        <taxon>Pseudonocardiales</taxon>
        <taxon>Pseudonocardiaceae</taxon>
        <taxon>Actinomycetospora</taxon>
    </lineage>
</organism>
<reference evidence="2 3" key="1">
    <citation type="submission" date="2021-11" db="EMBL/GenBank/DDBJ databases">
        <title>Draft genome sequence of Actinomycetospora sp. SF1 isolated from the rhizosphere soil.</title>
        <authorList>
            <person name="Duangmal K."/>
            <person name="Chantavorakit T."/>
        </authorList>
    </citation>
    <scope>NUCLEOTIDE SEQUENCE [LARGE SCALE GENOMIC DNA]</scope>
    <source>
        <strain evidence="2 3">TBRC 5722</strain>
    </source>
</reference>
<proteinExistence type="predicted"/>
<comment type="caution">
    <text evidence="2">The sequence shown here is derived from an EMBL/GenBank/DDBJ whole genome shotgun (WGS) entry which is preliminary data.</text>
</comment>
<evidence type="ECO:0000313" key="3">
    <source>
        <dbReference type="Proteomes" id="UP001199469"/>
    </source>
</evidence>
<feature type="compositionally biased region" description="Pro residues" evidence="1">
    <location>
        <begin position="71"/>
        <end position="87"/>
    </location>
</feature>
<gene>
    <name evidence="2" type="ORF">LQ327_05115</name>
</gene>
<sequence length="108" mass="11016">MSAPPPARGVLGPTPGIPPAPVIEPIGPPAAVGWRGRRAGRRQQAEAEALAARIARAQRRARQVALSGAPAPSPALTPGPAQIPVPRPADDAAPPWRSELPSPRESAG</sequence>
<dbReference type="Proteomes" id="UP001199469">
    <property type="component" value="Unassembled WGS sequence"/>
</dbReference>
<name>A0ABS8P3D5_9PSEU</name>
<protein>
    <submittedName>
        <fullName evidence="2">Uncharacterized protein</fullName>
    </submittedName>
</protein>
<feature type="region of interest" description="Disordered" evidence="1">
    <location>
        <begin position="63"/>
        <end position="108"/>
    </location>
</feature>
<evidence type="ECO:0000256" key="1">
    <source>
        <dbReference type="SAM" id="MobiDB-lite"/>
    </source>
</evidence>
<feature type="compositionally biased region" description="Pro residues" evidence="1">
    <location>
        <begin position="15"/>
        <end position="28"/>
    </location>
</feature>